<feature type="region of interest" description="Disordered" evidence="1">
    <location>
        <begin position="28"/>
        <end position="62"/>
    </location>
</feature>
<sequence>MEGTYSFLLLLSPLPLWQSDFNQRLPMGRNIGKSDSQPETTSSGCLSTCPMQQSTKNPRQARIVQKSARAIRSHKCLQLGSHQGMRMQGSLFPEVCEHHAGLGPSCIPQRHGTGGNVIC</sequence>
<comment type="caution">
    <text evidence="3">The sequence shown here is derived from an EMBL/GenBank/DDBJ whole genome shotgun (WGS) entry which is preliminary data.</text>
</comment>
<reference evidence="3" key="2">
    <citation type="submission" date="2023-06" db="EMBL/GenBank/DDBJ databases">
        <authorList>
            <consortium name="Lawrence Berkeley National Laboratory"/>
            <person name="Mondo S.J."/>
            <person name="Hensen N."/>
            <person name="Bonometti L."/>
            <person name="Westerberg I."/>
            <person name="Brannstrom I.O."/>
            <person name="Guillou S."/>
            <person name="Cros-Aarteil S."/>
            <person name="Calhoun S."/>
            <person name="Haridas S."/>
            <person name="Kuo A."/>
            <person name="Pangilinan J."/>
            <person name="Riley R."/>
            <person name="Labutti K."/>
            <person name="Andreopoulos B."/>
            <person name="Lipzen A."/>
            <person name="Chen C."/>
            <person name="Yanf M."/>
            <person name="Daum C."/>
            <person name="Ng V."/>
            <person name="Clum A."/>
            <person name="Steindorff A."/>
            <person name="Ohm R."/>
            <person name="Martin F."/>
            <person name="Silar P."/>
            <person name="Natvig D."/>
            <person name="Lalanne C."/>
            <person name="Gautier V."/>
            <person name="Ament-Velasquez S.L."/>
            <person name="Kruys A."/>
            <person name="Hutchinson M.I."/>
            <person name="Powell A.J."/>
            <person name="Barry K."/>
            <person name="Miller A.N."/>
            <person name="Grigoriev I.V."/>
            <person name="Debuchy R."/>
            <person name="Gladieux P."/>
            <person name="Thoren M.H."/>
            <person name="Johannesson H."/>
        </authorList>
    </citation>
    <scope>NUCLEOTIDE SEQUENCE</scope>
    <source>
        <strain evidence="3">CBS 626.80</strain>
    </source>
</reference>
<accession>A0AAN6SJ14</accession>
<feature type="chain" id="PRO_5042924197" description="Secreted protein" evidence="2">
    <location>
        <begin position="20"/>
        <end position="119"/>
    </location>
</feature>
<dbReference type="AlphaFoldDB" id="A0AAN6SJ14"/>
<evidence type="ECO:0000256" key="1">
    <source>
        <dbReference type="SAM" id="MobiDB-lite"/>
    </source>
</evidence>
<reference evidence="3" key="1">
    <citation type="journal article" date="2023" name="Mol. Phylogenet. Evol.">
        <title>Genome-scale phylogeny and comparative genomics of the fungal order Sordariales.</title>
        <authorList>
            <person name="Hensen N."/>
            <person name="Bonometti L."/>
            <person name="Westerberg I."/>
            <person name="Brannstrom I.O."/>
            <person name="Guillou S."/>
            <person name="Cros-Aarteil S."/>
            <person name="Calhoun S."/>
            <person name="Haridas S."/>
            <person name="Kuo A."/>
            <person name="Mondo S."/>
            <person name="Pangilinan J."/>
            <person name="Riley R."/>
            <person name="LaButti K."/>
            <person name="Andreopoulos B."/>
            <person name="Lipzen A."/>
            <person name="Chen C."/>
            <person name="Yan M."/>
            <person name="Daum C."/>
            <person name="Ng V."/>
            <person name="Clum A."/>
            <person name="Steindorff A."/>
            <person name="Ohm R.A."/>
            <person name="Martin F."/>
            <person name="Silar P."/>
            <person name="Natvig D.O."/>
            <person name="Lalanne C."/>
            <person name="Gautier V."/>
            <person name="Ament-Velasquez S.L."/>
            <person name="Kruys A."/>
            <person name="Hutchinson M.I."/>
            <person name="Powell A.J."/>
            <person name="Barry K."/>
            <person name="Miller A.N."/>
            <person name="Grigoriev I.V."/>
            <person name="Debuchy R."/>
            <person name="Gladieux P."/>
            <person name="Hiltunen Thoren M."/>
            <person name="Johannesson H."/>
        </authorList>
    </citation>
    <scope>NUCLEOTIDE SEQUENCE</scope>
    <source>
        <strain evidence="3">CBS 626.80</strain>
    </source>
</reference>
<keyword evidence="4" id="KW-1185">Reference proteome</keyword>
<dbReference type="EMBL" id="MU859069">
    <property type="protein sequence ID" value="KAK3956132.1"/>
    <property type="molecule type" value="Genomic_DNA"/>
</dbReference>
<evidence type="ECO:0000313" key="4">
    <source>
        <dbReference type="Proteomes" id="UP001303222"/>
    </source>
</evidence>
<protein>
    <recommendedName>
        <fullName evidence="5">Secreted protein</fullName>
    </recommendedName>
</protein>
<evidence type="ECO:0000313" key="3">
    <source>
        <dbReference type="EMBL" id="KAK3956132.1"/>
    </source>
</evidence>
<organism evidence="3 4">
    <name type="scientific">Pseudoneurospora amorphoporcata</name>
    <dbReference type="NCBI Taxonomy" id="241081"/>
    <lineage>
        <taxon>Eukaryota</taxon>
        <taxon>Fungi</taxon>
        <taxon>Dikarya</taxon>
        <taxon>Ascomycota</taxon>
        <taxon>Pezizomycotina</taxon>
        <taxon>Sordariomycetes</taxon>
        <taxon>Sordariomycetidae</taxon>
        <taxon>Sordariales</taxon>
        <taxon>Sordariaceae</taxon>
        <taxon>Pseudoneurospora</taxon>
    </lineage>
</organism>
<evidence type="ECO:0008006" key="5">
    <source>
        <dbReference type="Google" id="ProtNLM"/>
    </source>
</evidence>
<evidence type="ECO:0000256" key="2">
    <source>
        <dbReference type="SAM" id="SignalP"/>
    </source>
</evidence>
<proteinExistence type="predicted"/>
<gene>
    <name evidence="3" type="ORF">QBC32DRAFT_164813</name>
</gene>
<feature type="compositionally biased region" description="Polar residues" evidence="1">
    <location>
        <begin position="33"/>
        <end position="58"/>
    </location>
</feature>
<feature type="signal peptide" evidence="2">
    <location>
        <begin position="1"/>
        <end position="19"/>
    </location>
</feature>
<keyword evidence="2" id="KW-0732">Signal</keyword>
<name>A0AAN6SJ14_9PEZI</name>
<dbReference type="Proteomes" id="UP001303222">
    <property type="component" value="Unassembled WGS sequence"/>
</dbReference>